<protein>
    <submittedName>
        <fullName evidence="2">Uncharacterized protein</fullName>
    </submittedName>
</protein>
<comment type="caution">
    <text evidence="2">The sequence shown here is derived from an EMBL/GenBank/DDBJ whole genome shotgun (WGS) entry which is preliminary data.</text>
</comment>
<evidence type="ECO:0000256" key="1">
    <source>
        <dbReference type="SAM" id="Coils"/>
    </source>
</evidence>
<proteinExistence type="predicted"/>
<evidence type="ECO:0000313" key="2">
    <source>
        <dbReference type="EMBL" id="MEL1248951.1"/>
    </source>
</evidence>
<keyword evidence="1" id="KW-0175">Coiled coil</keyword>
<feature type="coiled-coil region" evidence="1">
    <location>
        <begin position="173"/>
        <end position="200"/>
    </location>
</feature>
<organism evidence="2 3">
    <name type="scientific">Flavobacterium helocola</name>
    <dbReference type="NCBI Taxonomy" id="3139139"/>
    <lineage>
        <taxon>Bacteria</taxon>
        <taxon>Pseudomonadati</taxon>
        <taxon>Bacteroidota</taxon>
        <taxon>Flavobacteriia</taxon>
        <taxon>Flavobacteriales</taxon>
        <taxon>Flavobacteriaceae</taxon>
        <taxon>Flavobacterium</taxon>
    </lineage>
</organism>
<sequence length="341" mass="40946">MIANYFQKNKEYFKIRKSIILDYNPEKTNKKIKKRISKLNEFEHFSLFCEVFIEKPLFPFTKEYLSHFTKKRKKSNHKIYDFFPRSNSNTSNSSKDYYLVFNCNKDFEELIINHLKTKEYSTETLVKKLLIIKEYLLQYFLDPLEILIPTLKNQLKKTNKLFIENDTFIFDLIEELEYNKKNYNNLLNSIENKIKSLSNESIENNQIKNNSSLKKIKGNYQIEVKNEVLEEIYNELNRYDFIDIDRTSKEDFIKVFKLDWKDHDSVIHFKITNVEVKFFIECFDEDLNEKIPLTFIEHAGNIKTKDRIFKASTLYSGGSQSEKNSPNIKIIRSIFEKIKKH</sequence>
<dbReference type="Proteomes" id="UP001393056">
    <property type="component" value="Unassembled WGS sequence"/>
</dbReference>
<dbReference type="EMBL" id="JBBYHT010000008">
    <property type="protein sequence ID" value="MEL1248951.1"/>
    <property type="molecule type" value="Genomic_DNA"/>
</dbReference>
<name>A0ABU9I9R0_9FLAO</name>
<gene>
    <name evidence="2" type="ORF">AAEO58_12935</name>
</gene>
<accession>A0ABU9I9R0</accession>
<evidence type="ECO:0000313" key="3">
    <source>
        <dbReference type="Proteomes" id="UP001393056"/>
    </source>
</evidence>
<keyword evidence="3" id="KW-1185">Reference proteome</keyword>
<dbReference type="RefSeq" id="WP_341683824.1">
    <property type="nucleotide sequence ID" value="NZ_JBBYHT010000008.1"/>
</dbReference>
<reference evidence="2 3" key="1">
    <citation type="submission" date="2024-04" db="EMBL/GenBank/DDBJ databases">
        <title>Flavobacterium sp. DGU41 16S ribosomal RNA gene Genome sequencing and assembly.</title>
        <authorList>
            <person name="Park S."/>
        </authorList>
    </citation>
    <scope>NUCLEOTIDE SEQUENCE [LARGE SCALE GENOMIC DNA]</scope>
    <source>
        <strain evidence="2 3">DGU41</strain>
    </source>
</reference>